<dbReference type="GO" id="GO:0003964">
    <property type="term" value="F:RNA-directed DNA polymerase activity"/>
    <property type="evidence" value="ECO:0007669"/>
    <property type="project" value="UniProtKB-KW"/>
</dbReference>
<dbReference type="AlphaFoldDB" id="A0A392NJY2"/>
<dbReference type="Proteomes" id="UP000265520">
    <property type="component" value="Unassembled WGS sequence"/>
</dbReference>
<feature type="non-terminal residue" evidence="1">
    <location>
        <position position="1"/>
    </location>
</feature>
<name>A0A392NJY2_9FABA</name>
<organism evidence="1 2">
    <name type="scientific">Trifolium medium</name>
    <dbReference type="NCBI Taxonomy" id="97028"/>
    <lineage>
        <taxon>Eukaryota</taxon>
        <taxon>Viridiplantae</taxon>
        <taxon>Streptophyta</taxon>
        <taxon>Embryophyta</taxon>
        <taxon>Tracheophyta</taxon>
        <taxon>Spermatophyta</taxon>
        <taxon>Magnoliopsida</taxon>
        <taxon>eudicotyledons</taxon>
        <taxon>Gunneridae</taxon>
        <taxon>Pentapetalae</taxon>
        <taxon>rosids</taxon>
        <taxon>fabids</taxon>
        <taxon>Fabales</taxon>
        <taxon>Fabaceae</taxon>
        <taxon>Papilionoideae</taxon>
        <taxon>50 kb inversion clade</taxon>
        <taxon>NPAAA clade</taxon>
        <taxon>Hologalegina</taxon>
        <taxon>IRL clade</taxon>
        <taxon>Trifolieae</taxon>
        <taxon>Trifolium</taxon>
    </lineage>
</organism>
<reference evidence="1 2" key="1">
    <citation type="journal article" date="2018" name="Front. Plant Sci.">
        <title>Red Clover (Trifolium pratense) and Zigzag Clover (T. medium) - A Picture of Genomic Similarities and Differences.</title>
        <authorList>
            <person name="Dluhosova J."/>
            <person name="Istvanek J."/>
            <person name="Nedelnik J."/>
            <person name="Repkova J."/>
        </authorList>
    </citation>
    <scope>NUCLEOTIDE SEQUENCE [LARGE SCALE GENOMIC DNA]</scope>
    <source>
        <strain evidence="2">cv. 10/8</strain>
        <tissue evidence="1">Leaf</tissue>
    </source>
</reference>
<dbReference type="EMBL" id="LXQA010042537">
    <property type="protein sequence ID" value="MCI00208.1"/>
    <property type="molecule type" value="Genomic_DNA"/>
</dbReference>
<keyword evidence="2" id="KW-1185">Reference proteome</keyword>
<keyword evidence="1" id="KW-0695">RNA-directed DNA polymerase</keyword>
<keyword evidence="1" id="KW-0808">Transferase</keyword>
<evidence type="ECO:0000313" key="2">
    <source>
        <dbReference type="Proteomes" id="UP000265520"/>
    </source>
</evidence>
<protein>
    <submittedName>
        <fullName evidence="1">RNA-directed DNA polymerase (Reverse transcriptase)</fullName>
    </submittedName>
</protein>
<comment type="caution">
    <text evidence="1">The sequence shown here is derived from an EMBL/GenBank/DDBJ whole genome shotgun (WGS) entry which is preliminary data.</text>
</comment>
<sequence length="110" mass="12284">GKALLVYVLIGSLFRMSGRIVGELALFGSYLEIFNTIGLVAEVEVLDFGGEEVDLSSSEIQSRKEKFDGLWKLLKSKETFLFQTSRSKWLKKGDANSKFFHGCVKARSEG</sequence>
<proteinExistence type="predicted"/>
<accession>A0A392NJY2</accession>
<keyword evidence="1" id="KW-0548">Nucleotidyltransferase</keyword>
<evidence type="ECO:0000313" key="1">
    <source>
        <dbReference type="EMBL" id="MCI00208.1"/>
    </source>
</evidence>
<gene>
    <name evidence="1" type="ORF">A2U01_0021225</name>
</gene>